<gene>
    <name evidence="2" type="ORF">ERUC_LOCUS42789</name>
</gene>
<feature type="compositionally biased region" description="Basic and acidic residues" evidence="1">
    <location>
        <begin position="1"/>
        <end position="10"/>
    </location>
</feature>
<accession>A0ABC8M3J4</accession>
<protein>
    <submittedName>
        <fullName evidence="2">Uncharacterized protein</fullName>
    </submittedName>
</protein>
<feature type="compositionally biased region" description="Polar residues" evidence="1">
    <location>
        <begin position="78"/>
        <end position="87"/>
    </location>
</feature>
<dbReference type="EMBL" id="CAKOAT010886264">
    <property type="protein sequence ID" value="CAH8390306.1"/>
    <property type="molecule type" value="Genomic_DNA"/>
</dbReference>
<evidence type="ECO:0000313" key="2">
    <source>
        <dbReference type="EMBL" id="CAH8390306.1"/>
    </source>
</evidence>
<dbReference type="AlphaFoldDB" id="A0ABC8M3J4"/>
<proteinExistence type="predicted"/>
<evidence type="ECO:0000256" key="1">
    <source>
        <dbReference type="SAM" id="MobiDB-lite"/>
    </source>
</evidence>
<evidence type="ECO:0000313" key="3">
    <source>
        <dbReference type="Proteomes" id="UP001642260"/>
    </source>
</evidence>
<dbReference type="Proteomes" id="UP001642260">
    <property type="component" value="Unassembled WGS sequence"/>
</dbReference>
<comment type="caution">
    <text evidence="2">The sequence shown here is derived from an EMBL/GenBank/DDBJ whole genome shotgun (WGS) entry which is preliminary data.</text>
</comment>
<keyword evidence="3" id="KW-1185">Reference proteome</keyword>
<reference evidence="2 3" key="1">
    <citation type="submission" date="2022-03" db="EMBL/GenBank/DDBJ databases">
        <authorList>
            <person name="Macdonald S."/>
            <person name="Ahmed S."/>
            <person name="Newling K."/>
        </authorList>
    </citation>
    <scope>NUCLEOTIDE SEQUENCE [LARGE SCALE GENOMIC DNA]</scope>
</reference>
<feature type="region of interest" description="Disordered" evidence="1">
    <location>
        <begin position="47"/>
        <end position="87"/>
    </location>
</feature>
<name>A0ABC8M3J4_ERUVS</name>
<feature type="region of interest" description="Disordered" evidence="1">
    <location>
        <begin position="1"/>
        <end position="23"/>
    </location>
</feature>
<sequence>MGSYHVRDAKYIPSPGRKSPCSMNKKWAIPRGPSETANKVANAAVSGGRWRQRQQQPAMKAGWVGESGNMFLRPTHPPNSYSRRIAG</sequence>
<organism evidence="2 3">
    <name type="scientific">Eruca vesicaria subsp. sativa</name>
    <name type="common">Garden rocket</name>
    <name type="synonym">Eruca sativa</name>
    <dbReference type="NCBI Taxonomy" id="29727"/>
    <lineage>
        <taxon>Eukaryota</taxon>
        <taxon>Viridiplantae</taxon>
        <taxon>Streptophyta</taxon>
        <taxon>Embryophyta</taxon>
        <taxon>Tracheophyta</taxon>
        <taxon>Spermatophyta</taxon>
        <taxon>Magnoliopsida</taxon>
        <taxon>eudicotyledons</taxon>
        <taxon>Gunneridae</taxon>
        <taxon>Pentapetalae</taxon>
        <taxon>rosids</taxon>
        <taxon>malvids</taxon>
        <taxon>Brassicales</taxon>
        <taxon>Brassicaceae</taxon>
        <taxon>Brassiceae</taxon>
        <taxon>Eruca</taxon>
    </lineage>
</organism>